<keyword evidence="1" id="KW-0812">Transmembrane</keyword>
<dbReference type="EMBL" id="BMIH01000003">
    <property type="protein sequence ID" value="GGB34411.1"/>
    <property type="molecule type" value="Genomic_DNA"/>
</dbReference>
<dbReference type="Proteomes" id="UP000623067">
    <property type="component" value="Unassembled WGS sequence"/>
</dbReference>
<proteinExistence type="predicted"/>
<name>A0A916WU70_9SPHN</name>
<organism evidence="2 3">
    <name type="scientific">Sphingomonas metalli</name>
    <dbReference type="NCBI Taxonomy" id="1779358"/>
    <lineage>
        <taxon>Bacteria</taxon>
        <taxon>Pseudomonadati</taxon>
        <taxon>Pseudomonadota</taxon>
        <taxon>Alphaproteobacteria</taxon>
        <taxon>Sphingomonadales</taxon>
        <taxon>Sphingomonadaceae</taxon>
        <taxon>Sphingomonas</taxon>
    </lineage>
</organism>
<gene>
    <name evidence="2" type="ORF">GCM10011380_24840</name>
</gene>
<reference evidence="2" key="2">
    <citation type="submission" date="2020-09" db="EMBL/GenBank/DDBJ databases">
        <authorList>
            <person name="Sun Q."/>
            <person name="Zhou Y."/>
        </authorList>
    </citation>
    <scope>NUCLEOTIDE SEQUENCE</scope>
    <source>
        <strain evidence="2">CGMCC 1.15330</strain>
    </source>
</reference>
<evidence type="ECO:0000313" key="2">
    <source>
        <dbReference type="EMBL" id="GGB34411.1"/>
    </source>
</evidence>
<accession>A0A916WU70</accession>
<evidence type="ECO:0000256" key="1">
    <source>
        <dbReference type="SAM" id="Phobius"/>
    </source>
</evidence>
<keyword evidence="1" id="KW-0472">Membrane</keyword>
<reference evidence="2" key="1">
    <citation type="journal article" date="2014" name="Int. J. Syst. Evol. Microbiol.">
        <title>Complete genome sequence of Corynebacterium casei LMG S-19264T (=DSM 44701T), isolated from a smear-ripened cheese.</title>
        <authorList>
            <consortium name="US DOE Joint Genome Institute (JGI-PGF)"/>
            <person name="Walter F."/>
            <person name="Albersmeier A."/>
            <person name="Kalinowski J."/>
            <person name="Ruckert C."/>
        </authorList>
    </citation>
    <scope>NUCLEOTIDE SEQUENCE</scope>
    <source>
        <strain evidence="2">CGMCC 1.15330</strain>
    </source>
</reference>
<evidence type="ECO:0000313" key="3">
    <source>
        <dbReference type="Proteomes" id="UP000623067"/>
    </source>
</evidence>
<dbReference type="AlphaFoldDB" id="A0A916WU70"/>
<protein>
    <submittedName>
        <fullName evidence="2">Uncharacterized protein</fullName>
    </submittedName>
</protein>
<sequence length="71" mass="7180">MLPADAGDAVARVDDARVADAVGAVAAPGAAMSSAATVATIALVMFTPLMARHRTLAFRIPSTGTLIRSSR</sequence>
<feature type="transmembrane region" description="Helical" evidence="1">
    <location>
        <begin position="30"/>
        <end position="51"/>
    </location>
</feature>
<keyword evidence="3" id="KW-1185">Reference proteome</keyword>
<keyword evidence="1" id="KW-1133">Transmembrane helix</keyword>
<comment type="caution">
    <text evidence="2">The sequence shown here is derived from an EMBL/GenBank/DDBJ whole genome shotgun (WGS) entry which is preliminary data.</text>
</comment>